<reference evidence="7 8" key="1">
    <citation type="submission" date="2018-09" db="EMBL/GenBank/DDBJ databases">
        <title>A high-quality reference genome of wild soybean provides a powerful tool to mine soybean genomes.</title>
        <authorList>
            <person name="Xie M."/>
            <person name="Chung C.Y.L."/>
            <person name="Li M.-W."/>
            <person name="Wong F.-L."/>
            <person name="Chan T.-F."/>
            <person name="Lam H.-M."/>
        </authorList>
    </citation>
    <scope>NUCLEOTIDE SEQUENCE [LARGE SCALE GENOMIC DNA]</scope>
    <source>
        <strain evidence="8">cv. W05</strain>
        <tissue evidence="7">Hypocotyl of etiolated seedlings</tissue>
    </source>
</reference>
<dbReference type="FunFam" id="3.40.50.360:FF:000001">
    <property type="entry name" value="NAD(P)H dehydrogenase (Quinone) FQR1-like"/>
    <property type="match status" value="1"/>
</dbReference>
<dbReference type="InterPro" id="IPR005025">
    <property type="entry name" value="FMN_Rdtase-like_dom"/>
</dbReference>
<keyword evidence="8" id="KW-1185">Reference proteome</keyword>
<evidence type="ECO:0000313" key="8">
    <source>
        <dbReference type="Proteomes" id="UP000289340"/>
    </source>
</evidence>
<dbReference type="EC" id="1.6.5.2" evidence="3"/>
<comment type="similarity">
    <text evidence="2">Belongs to the WrbA family.</text>
</comment>
<comment type="catalytic activity">
    <reaction evidence="5">
        <text>a quinone + NADPH + H(+) = a quinol + NADP(+)</text>
        <dbReference type="Rhea" id="RHEA:46164"/>
        <dbReference type="ChEBI" id="CHEBI:15378"/>
        <dbReference type="ChEBI" id="CHEBI:24646"/>
        <dbReference type="ChEBI" id="CHEBI:57783"/>
        <dbReference type="ChEBI" id="CHEBI:58349"/>
        <dbReference type="ChEBI" id="CHEBI:132124"/>
        <dbReference type="EC" id="1.6.5.2"/>
    </reaction>
</comment>
<evidence type="ECO:0000256" key="3">
    <source>
        <dbReference type="ARBA" id="ARBA00012648"/>
    </source>
</evidence>
<dbReference type="SUPFAM" id="SSF52218">
    <property type="entry name" value="Flavoproteins"/>
    <property type="match status" value="1"/>
</dbReference>
<dbReference type="EMBL" id="QZWG01000012">
    <property type="protein sequence ID" value="RZB75939.1"/>
    <property type="molecule type" value="Genomic_DNA"/>
</dbReference>
<dbReference type="Pfam" id="PF03358">
    <property type="entry name" value="FMN_red"/>
    <property type="match status" value="1"/>
</dbReference>
<dbReference type="PANTHER" id="PTHR30546">
    <property type="entry name" value="FLAVODOXIN-RELATED PROTEIN WRBA-RELATED"/>
    <property type="match status" value="1"/>
</dbReference>
<feature type="domain" description="NADPH-dependent FMN reductase-like" evidence="6">
    <location>
        <begin position="391"/>
        <end position="466"/>
    </location>
</feature>
<evidence type="ECO:0000256" key="4">
    <source>
        <dbReference type="ARBA" id="ARBA00047678"/>
    </source>
</evidence>
<comment type="caution">
    <text evidence="7">The sequence shown here is derived from an EMBL/GenBank/DDBJ whole genome shotgun (WGS) entry which is preliminary data.</text>
</comment>
<evidence type="ECO:0000256" key="1">
    <source>
        <dbReference type="ARBA" id="ARBA00001917"/>
    </source>
</evidence>
<sequence length="527" mass="58631">MKCWRSDEVPDAISLDNSLLGVYSARSGYRWLIDKNHEHSNTRNWLWKSKLPENILFFIWQCRKVVSFWQSLSLDIGISDVAGTTPSPDWCVILSSILVLFSQWLFEKFGKLETPSAWGCFVLQESEIGAVYPPFSPAVAVYVDGSCLGPQEETILFHKYAAIIAAIKELLRRQWSVNLLHFLKDGNACVDILAKMGNQHLCYYAMHGNEERLAKEVEKGANSVEGVEGKLWQASEFKPIEFGSARLVKFSSCRTGSTNSAKSELASSAEFKLARSAEFVYLVQSNSNQLVHPNLNQLVQTNEVQPMTLCEKQPKTIVMQNSAQSATSSIVEPGMVDLSNENKRLHQLNKTRWSVLDQLKVPETLSAEELAKLGEPTKAKSDVPIITPNELSKADGFFFGFPIIFGKMASQFKAFIDETGDLWKAEELAAKPAGILITTCCQGGGKEIVHTAITQLEKHRMIYVSTEIGYIYCTGMVKENEVEEKGEGTYGAGTYNGRVTNRSELADAFQRGVCIAVITKMFKEAAA</sequence>
<evidence type="ECO:0000259" key="6">
    <source>
        <dbReference type="Pfam" id="PF03358"/>
    </source>
</evidence>
<organism evidence="7 8">
    <name type="scientific">Glycine soja</name>
    <name type="common">Wild soybean</name>
    <dbReference type="NCBI Taxonomy" id="3848"/>
    <lineage>
        <taxon>Eukaryota</taxon>
        <taxon>Viridiplantae</taxon>
        <taxon>Streptophyta</taxon>
        <taxon>Embryophyta</taxon>
        <taxon>Tracheophyta</taxon>
        <taxon>Spermatophyta</taxon>
        <taxon>Magnoliopsida</taxon>
        <taxon>eudicotyledons</taxon>
        <taxon>Gunneridae</taxon>
        <taxon>Pentapetalae</taxon>
        <taxon>rosids</taxon>
        <taxon>fabids</taxon>
        <taxon>Fabales</taxon>
        <taxon>Fabaceae</taxon>
        <taxon>Papilionoideae</taxon>
        <taxon>50 kb inversion clade</taxon>
        <taxon>NPAAA clade</taxon>
        <taxon>indigoferoid/millettioid clade</taxon>
        <taxon>Phaseoleae</taxon>
        <taxon>Glycine</taxon>
        <taxon>Glycine subgen. Soja</taxon>
    </lineage>
</organism>
<name>A0A445HQD6_GLYSO</name>
<dbReference type="Gene3D" id="3.40.50.360">
    <property type="match status" value="1"/>
</dbReference>
<dbReference type="GO" id="GO:0003955">
    <property type="term" value="F:NAD(P)H dehydrogenase (quinone) activity"/>
    <property type="evidence" value="ECO:0007669"/>
    <property type="project" value="UniProtKB-EC"/>
</dbReference>
<dbReference type="PANTHER" id="PTHR30546:SF56">
    <property type="entry name" value="NAD(P)H DEHYDROGENASE (QUINONE)"/>
    <property type="match status" value="1"/>
</dbReference>
<evidence type="ECO:0000256" key="5">
    <source>
        <dbReference type="ARBA" id="ARBA00048983"/>
    </source>
</evidence>
<proteinExistence type="inferred from homology"/>
<gene>
    <name evidence="7" type="ORF">D0Y65_034443</name>
</gene>
<dbReference type="InterPro" id="IPR029039">
    <property type="entry name" value="Flavoprotein-like_sf"/>
</dbReference>
<comment type="cofactor">
    <cofactor evidence="1">
        <name>FMN</name>
        <dbReference type="ChEBI" id="CHEBI:58210"/>
    </cofactor>
</comment>
<evidence type="ECO:0000256" key="2">
    <source>
        <dbReference type="ARBA" id="ARBA00006961"/>
    </source>
</evidence>
<dbReference type="AlphaFoldDB" id="A0A445HQD6"/>
<accession>A0A445HQD6</accession>
<comment type="catalytic activity">
    <reaction evidence="4">
        <text>a quinone + NADH + H(+) = a quinol + NAD(+)</text>
        <dbReference type="Rhea" id="RHEA:46160"/>
        <dbReference type="ChEBI" id="CHEBI:15378"/>
        <dbReference type="ChEBI" id="CHEBI:24646"/>
        <dbReference type="ChEBI" id="CHEBI:57540"/>
        <dbReference type="ChEBI" id="CHEBI:57945"/>
        <dbReference type="ChEBI" id="CHEBI:132124"/>
        <dbReference type="EC" id="1.6.5.2"/>
    </reaction>
</comment>
<protein>
    <recommendedName>
        <fullName evidence="3">NAD(P)H dehydrogenase (quinone)</fullName>
        <ecNumber evidence="3">1.6.5.2</ecNumber>
    </recommendedName>
</protein>
<evidence type="ECO:0000313" key="7">
    <source>
        <dbReference type="EMBL" id="RZB75939.1"/>
    </source>
</evidence>
<dbReference type="GO" id="GO:0016020">
    <property type="term" value="C:membrane"/>
    <property type="evidence" value="ECO:0007669"/>
    <property type="project" value="TreeGrafter"/>
</dbReference>
<dbReference type="Proteomes" id="UP000289340">
    <property type="component" value="Chromosome 12"/>
</dbReference>